<dbReference type="Proteomes" id="UP001042704">
    <property type="component" value="Chromosome"/>
</dbReference>
<reference evidence="1" key="1">
    <citation type="journal article" date="2001" name="Int. J. Syst. Evol. Microbiol.">
        <title>Methanofollis aquaemaris sp. nov., a methanogen isolated from an aquaculture fish pond.</title>
        <authorList>
            <person name="Lai M.C."/>
            <person name="Chen S.C."/>
        </authorList>
    </citation>
    <scope>NUCLEOTIDE SEQUENCE</scope>
    <source>
        <strain evidence="1">N2F9704</strain>
    </source>
</reference>
<organism evidence="1 2">
    <name type="scientific">Methanofollis aquaemaris</name>
    <dbReference type="NCBI Taxonomy" id="126734"/>
    <lineage>
        <taxon>Archaea</taxon>
        <taxon>Methanobacteriati</taxon>
        <taxon>Methanobacteriota</taxon>
        <taxon>Stenosarchaea group</taxon>
        <taxon>Methanomicrobia</taxon>
        <taxon>Methanomicrobiales</taxon>
        <taxon>Methanomicrobiaceae</taxon>
        <taxon>Methanofollis</taxon>
    </lineage>
</organism>
<keyword evidence="2" id="KW-1185">Reference proteome</keyword>
<proteinExistence type="predicted"/>
<gene>
    <name evidence="1" type="ORF">RJ40_05420</name>
</gene>
<dbReference type="GeneID" id="76423778"/>
<evidence type="ECO:0000313" key="1">
    <source>
        <dbReference type="EMBL" id="QSZ66971.1"/>
    </source>
</evidence>
<sequence length="64" mass="7415">MQCTAYAHLSEEKLKQLRKIEEEFGTVLVAYEKVPAFAALSDDEVREVREKEKKLGKILIAYEQ</sequence>
<dbReference type="KEGG" id="maqe:RJ40_05420"/>
<name>A0A8A3S5G7_9EURY</name>
<evidence type="ECO:0000313" key="2">
    <source>
        <dbReference type="Proteomes" id="UP001042704"/>
    </source>
</evidence>
<accession>A0A8A3S5G7</accession>
<dbReference type="EMBL" id="CP036172">
    <property type="protein sequence ID" value="QSZ66971.1"/>
    <property type="molecule type" value="Genomic_DNA"/>
</dbReference>
<dbReference type="AlphaFoldDB" id="A0A8A3S5G7"/>
<reference evidence="1" key="2">
    <citation type="submission" date="2019-02" db="EMBL/GenBank/DDBJ databases">
        <authorList>
            <person name="Chen S.-C."/>
            <person name="Chien H.-H."/>
            <person name="Lai M.-C."/>
        </authorList>
    </citation>
    <scope>NUCLEOTIDE SEQUENCE</scope>
    <source>
        <strain evidence="1">N2F9704</strain>
    </source>
</reference>
<protein>
    <submittedName>
        <fullName evidence="1">Uncharacterized protein</fullName>
    </submittedName>
</protein>
<dbReference type="RefSeq" id="WP_265582340.1">
    <property type="nucleotide sequence ID" value="NZ_CP036172.1"/>
</dbReference>